<organism evidence="5 7">
    <name type="scientific">Planoprotostelium fungivorum</name>
    <dbReference type="NCBI Taxonomy" id="1890364"/>
    <lineage>
        <taxon>Eukaryota</taxon>
        <taxon>Amoebozoa</taxon>
        <taxon>Evosea</taxon>
        <taxon>Variosea</taxon>
        <taxon>Cavosteliida</taxon>
        <taxon>Cavosteliaceae</taxon>
        <taxon>Planoprotostelium</taxon>
    </lineage>
</organism>
<gene>
    <name evidence="6" type="ORF">PROFUN_00217</name>
    <name evidence="5" type="ORF">PROFUN_10863</name>
</gene>
<sequence length="317" mass="35742">MAEEAMESGEGVYQEDHEHEDPQDIHEGEEPAQEERSYEEMEGEGEIDFSQVTSWGKALYQNIAQEEKELNFEENDYVGFIEDLGEGWARGQLANGELGVFPLAMVDFPPEEEDPSTADTPSSPGASRKSFRNLNAPPPSAADDGELEEADEASTKRREQRKNLIAEMKDIQHQTDDQIKMKKLLEKEVSEKRNKIIRGNEELLNMRAEVLDDKLMLLNTIQLLSSVEEFIQAARSLNTLQPELHDKLLTLAEAVQKEAKSRQVLTDHAGKLARSMANQQGNLSTITKLMENISLVSYEEVKPVMEQLANSLIKEVK</sequence>
<feature type="region of interest" description="Disordered" evidence="3">
    <location>
        <begin position="1"/>
        <end position="45"/>
    </location>
</feature>
<dbReference type="SUPFAM" id="SSF50044">
    <property type="entry name" value="SH3-domain"/>
    <property type="match status" value="1"/>
</dbReference>
<dbReference type="InterPro" id="IPR036028">
    <property type="entry name" value="SH3-like_dom_sf"/>
</dbReference>
<reference evidence="5 7" key="1">
    <citation type="journal article" date="2018" name="Genome Biol. Evol.">
        <title>Multiple Roots of Fruiting Body Formation in Amoebozoa.</title>
        <authorList>
            <person name="Hillmann F."/>
            <person name="Forbes G."/>
            <person name="Novohradska S."/>
            <person name="Ferling I."/>
            <person name="Riege K."/>
            <person name="Groth M."/>
            <person name="Westermann M."/>
            <person name="Marz M."/>
            <person name="Spaller T."/>
            <person name="Winckler T."/>
            <person name="Schaap P."/>
            <person name="Glockner G."/>
        </authorList>
    </citation>
    <scope>NUCLEOTIDE SEQUENCE [LARGE SCALE GENOMIC DNA]</scope>
    <source>
        <strain evidence="5 7">Jena</strain>
    </source>
</reference>
<evidence type="ECO:0000313" key="5">
    <source>
        <dbReference type="EMBL" id="PRP81763.1"/>
    </source>
</evidence>
<evidence type="ECO:0000313" key="6">
    <source>
        <dbReference type="EMBL" id="PRP88749.1"/>
    </source>
</evidence>
<dbReference type="Pfam" id="PF14604">
    <property type="entry name" value="SH3_9"/>
    <property type="match status" value="1"/>
</dbReference>
<dbReference type="InterPro" id="IPR001452">
    <property type="entry name" value="SH3_domain"/>
</dbReference>
<keyword evidence="7" id="KW-1185">Reference proteome</keyword>
<dbReference type="PROSITE" id="PS50002">
    <property type="entry name" value="SH3"/>
    <property type="match status" value="1"/>
</dbReference>
<dbReference type="Gene3D" id="2.30.30.40">
    <property type="entry name" value="SH3 Domains"/>
    <property type="match status" value="1"/>
</dbReference>
<dbReference type="OrthoDB" id="10255128at2759"/>
<feature type="compositionally biased region" description="Acidic residues" evidence="3">
    <location>
        <begin position="143"/>
        <end position="152"/>
    </location>
</feature>
<evidence type="ECO:0000256" key="2">
    <source>
        <dbReference type="PROSITE-ProRule" id="PRU00192"/>
    </source>
</evidence>
<evidence type="ECO:0000313" key="7">
    <source>
        <dbReference type="Proteomes" id="UP000241769"/>
    </source>
</evidence>
<feature type="compositionally biased region" description="Basic and acidic residues" evidence="3">
    <location>
        <begin position="14"/>
        <end position="39"/>
    </location>
</feature>
<evidence type="ECO:0000256" key="1">
    <source>
        <dbReference type="ARBA" id="ARBA00022443"/>
    </source>
</evidence>
<dbReference type="AlphaFoldDB" id="A0A2P6NCU9"/>
<proteinExistence type="predicted"/>
<dbReference type="EMBL" id="MDYQ01000007">
    <property type="protein sequence ID" value="PRP88749.1"/>
    <property type="molecule type" value="Genomic_DNA"/>
</dbReference>
<name>A0A2P6NCU9_9EUKA</name>
<dbReference type="EMBL" id="MDYQ01000119">
    <property type="protein sequence ID" value="PRP81763.1"/>
    <property type="molecule type" value="Genomic_DNA"/>
</dbReference>
<protein>
    <recommendedName>
        <fullName evidence="4">SH3 domain-containing protein</fullName>
    </recommendedName>
</protein>
<keyword evidence="1 2" id="KW-0728">SH3 domain</keyword>
<comment type="caution">
    <text evidence="5">The sequence shown here is derived from an EMBL/GenBank/DDBJ whole genome shotgun (WGS) entry which is preliminary data.</text>
</comment>
<dbReference type="SMART" id="SM00326">
    <property type="entry name" value="SH3"/>
    <property type="match status" value="1"/>
</dbReference>
<evidence type="ECO:0000259" key="4">
    <source>
        <dbReference type="PROSITE" id="PS50002"/>
    </source>
</evidence>
<feature type="domain" description="SH3" evidence="4">
    <location>
        <begin position="51"/>
        <end position="111"/>
    </location>
</feature>
<dbReference type="CDD" id="cd00174">
    <property type="entry name" value="SH3"/>
    <property type="match status" value="1"/>
</dbReference>
<dbReference type="InParanoid" id="A0A2P6NCU9"/>
<feature type="region of interest" description="Disordered" evidence="3">
    <location>
        <begin position="107"/>
        <end position="159"/>
    </location>
</feature>
<accession>A0A2P6NCU9</accession>
<dbReference type="Proteomes" id="UP000241769">
    <property type="component" value="Unassembled WGS sequence"/>
</dbReference>
<evidence type="ECO:0000256" key="3">
    <source>
        <dbReference type="SAM" id="MobiDB-lite"/>
    </source>
</evidence>